<sequence>MCGRFSLTASRDELEALFGAMIAEDFPPRYNIAPTQPILSILAGETPRPGSNHPNRIGVLARWGFIPSWVKQPDEWPLVFNIRSETAAEKKSFRAALVHRRALVPASGFYEWRRVGKNKSQPYWIKPRAGGTIALAALVETWSGADGSQIDTVGLLTTRAENELRSIHERMPVIVQPEDYERWLNCKDVLAREVHDVMNPVQKEFFEIIPVSDKVNKVANTSPDLQTRVEECLTGTEPPTKKNKPGPKDSSDDQLSMF</sequence>
<evidence type="ECO:0000256" key="9">
    <source>
        <dbReference type="SAM" id="MobiDB-lite"/>
    </source>
</evidence>
<evidence type="ECO:0000256" key="6">
    <source>
        <dbReference type="ARBA" id="ARBA00023125"/>
    </source>
</evidence>
<organism evidence="10 11">
    <name type="scientific">Falsochrobactrum ovis</name>
    <dbReference type="NCBI Taxonomy" id="1293442"/>
    <lineage>
        <taxon>Bacteria</taxon>
        <taxon>Pseudomonadati</taxon>
        <taxon>Pseudomonadota</taxon>
        <taxon>Alphaproteobacteria</taxon>
        <taxon>Hyphomicrobiales</taxon>
        <taxon>Brucellaceae</taxon>
        <taxon>Falsochrobactrum</taxon>
    </lineage>
</organism>
<dbReference type="GO" id="GO:0016829">
    <property type="term" value="F:lyase activity"/>
    <property type="evidence" value="ECO:0007669"/>
    <property type="project" value="UniProtKB-KW"/>
</dbReference>
<evidence type="ECO:0000313" key="11">
    <source>
        <dbReference type="Proteomes" id="UP000249453"/>
    </source>
</evidence>
<dbReference type="GO" id="GO:0006508">
    <property type="term" value="P:proteolysis"/>
    <property type="evidence" value="ECO:0007669"/>
    <property type="project" value="UniProtKB-KW"/>
</dbReference>
<dbReference type="GO" id="GO:0106300">
    <property type="term" value="P:protein-DNA covalent cross-linking repair"/>
    <property type="evidence" value="ECO:0007669"/>
    <property type="project" value="InterPro"/>
</dbReference>
<feature type="region of interest" description="Disordered" evidence="9">
    <location>
        <begin position="229"/>
        <end position="258"/>
    </location>
</feature>
<evidence type="ECO:0000256" key="5">
    <source>
        <dbReference type="ARBA" id="ARBA00023124"/>
    </source>
</evidence>
<dbReference type="EC" id="3.4.-.-" evidence="8"/>
<dbReference type="PANTHER" id="PTHR13604:SF0">
    <property type="entry name" value="ABASIC SITE PROCESSING PROTEIN HMCES"/>
    <property type="match status" value="1"/>
</dbReference>
<dbReference type="Pfam" id="PF02586">
    <property type="entry name" value="SRAP"/>
    <property type="match status" value="1"/>
</dbReference>
<dbReference type="EMBL" id="QLMK01000005">
    <property type="protein sequence ID" value="RAK28981.1"/>
    <property type="molecule type" value="Genomic_DNA"/>
</dbReference>
<dbReference type="OrthoDB" id="9782620at2"/>
<evidence type="ECO:0000256" key="7">
    <source>
        <dbReference type="ARBA" id="ARBA00023239"/>
    </source>
</evidence>
<keyword evidence="2 8" id="KW-0645">Protease</keyword>
<keyword evidence="7" id="KW-0456">Lyase</keyword>
<evidence type="ECO:0000256" key="3">
    <source>
        <dbReference type="ARBA" id="ARBA00022763"/>
    </source>
</evidence>
<dbReference type="SUPFAM" id="SSF143081">
    <property type="entry name" value="BB1717-like"/>
    <property type="match status" value="1"/>
</dbReference>
<evidence type="ECO:0000256" key="2">
    <source>
        <dbReference type="ARBA" id="ARBA00022670"/>
    </source>
</evidence>
<keyword evidence="6" id="KW-0238">DNA-binding</keyword>
<gene>
    <name evidence="10" type="ORF">C7374_10529</name>
</gene>
<accession>A0A364JV58</accession>
<proteinExistence type="inferred from homology"/>
<dbReference type="RefSeq" id="WP_111575318.1">
    <property type="nucleotide sequence ID" value="NZ_JBHEEY010000004.1"/>
</dbReference>
<dbReference type="Gene3D" id="3.90.1680.10">
    <property type="entry name" value="SOS response associated peptidase-like"/>
    <property type="match status" value="1"/>
</dbReference>
<dbReference type="InterPro" id="IPR003738">
    <property type="entry name" value="SRAP"/>
</dbReference>
<evidence type="ECO:0000256" key="1">
    <source>
        <dbReference type="ARBA" id="ARBA00008136"/>
    </source>
</evidence>
<keyword evidence="5" id="KW-0190">Covalent protein-DNA linkage</keyword>
<name>A0A364JV58_9HYPH</name>
<dbReference type="GO" id="GO:0008233">
    <property type="term" value="F:peptidase activity"/>
    <property type="evidence" value="ECO:0007669"/>
    <property type="project" value="UniProtKB-KW"/>
</dbReference>
<comment type="similarity">
    <text evidence="1 8">Belongs to the SOS response-associated peptidase family.</text>
</comment>
<evidence type="ECO:0000313" key="10">
    <source>
        <dbReference type="EMBL" id="RAK28981.1"/>
    </source>
</evidence>
<protein>
    <recommendedName>
        <fullName evidence="8">Abasic site processing protein</fullName>
        <ecNumber evidence="8">3.4.-.-</ecNumber>
    </recommendedName>
</protein>
<dbReference type="InterPro" id="IPR036590">
    <property type="entry name" value="SRAP-like"/>
</dbReference>
<dbReference type="PANTHER" id="PTHR13604">
    <property type="entry name" value="DC12-RELATED"/>
    <property type="match status" value="1"/>
</dbReference>
<evidence type="ECO:0000256" key="8">
    <source>
        <dbReference type="RuleBase" id="RU364100"/>
    </source>
</evidence>
<dbReference type="Proteomes" id="UP000249453">
    <property type="component" value="Unassembled WGS sequence"/>
</dbReference>
<keyword evidence="4 8" id="KW-0378">Hydrolase</keyword>
<dbReference type="AlphaFoldDB" id="A0A364JV58"/>
<keyword evidence="11" id="KW-1185">Reference proteome</keyword>
<reference evidence="10 11" key="1">
    <citation type="submission" date="2018-06" db="EMBL/GenBank/DDBJ databases">
        <title>Genomic Encyclopedia of Type Strains, Phase IV (KMG-IV): sequencing the most valuable type-strain genomes for metagenomic binning, comparative biology and taxonomic classification.</title>
        <authorList>
            <person name="Goeker M."/>
        </authorList>
    </citation>
    <scope>NUCLEOTIDE SEQUENCE [LARGE SCALE GENOMIC DNA]</scope>
    <source>
        <strain evidence="10 11">DSM 26720</strain>
    </source>
</reference>
<dbReference type="GO" id="GO:0003697">
    <property type="term" value="F:single-stranded DNA binding"/>
    <property type="evidence" value="ECO:0007669"/>
    <property type="project" value="InterPro"/>
</dbReference>
<comment type="caution">
    <text evidence="10">The sequence shown here is derived from an EMBL/GenBank/DDBJ whole genome shotgun (WGS) entry which is preliminary data.</text>
</comment>
<evidence type="ECO:0000256" key="4">
    <source>
        <dbReference type="ARBA" id="ARBA00022801"/>
    </source>
</evidence>
<keyword evidence="3" id="KW-0227">DNA damage</keyword>